<gene>
    <name evidence="5" type="ORF">C8J28_104226</name>
</gene>
<dbReference type="SUPFAM" id="SSF53187">
    <property type="entry name" value="Zn-dependent exopeptidases"/>
    <property type="match status" value="1"/>
</dbReference>
<dbReference type="CDD" id="cd02696">
    <property type="entry name" value="MurNAc-LAA"/>
    <property type="match status" value="1"/>
</dbReference>
<accession>A0A2T5KBH2</accession>
<organism evidence="5 6">
    <name type="scientific">Cereibacter azotoformans</name>
    <dbReference type="NCBI Taxonomy" id="43057"/>
    <lineage>
        <taxon>Bacteria</taxon>
        <taxon>Pseudomonadati</taxon>
        <taxon>Pseudomonadota</taxon>
        <taxon>Alphaproteobacteria</taxon>
        <taxon>Rhodobacterales</taxon>
        <taxon>Paracoccaceae</taxon>
        <taxon>Cereibacter</taxon>
    </lineage>
</organism>
<dbReference type="EMBL" id="QAOT01000004">
    <property type="protein sequence ID" value="PTR19739.1"/>
    <property type="molecule type" value="Genomic_DNA"/>
</dbReference>
<evidence type="ECO:0000256" key="2">
    <source>
        <dbReference type="ARBA" id="ARBA00011901"/>
    </source>
</evidence>
<dbReference type="InterPro" id="IPR050695">
    <property type="entry name" value="N-acetylmuramoyl_amidase_3"/>
</dbReference>
<evidence type="ECO:0000313" key="5">
    <source>
        <dbReference type="EMBL" id="PTR19739.1"/>
    </source>
</evidence>
<dbReference type="PANTHER" id="PTHR30404">
    <property type="entry name" value="N-ACETYLMURAMOYL-L-ALANINE AMIDASE"/>
    <property type="match status" value="1"/>
</dbReference>
<sequence>MEILRLVRGRLALLVVVLATLVGPTGAAQELTGLARLDAGASRIAGSGWSGVSVELRLSQPVPWRVRVMDGPPRLVMDFREVEFGPVEALAKTTDRVREVRAGAFRPGWSRLVMELAGPMVVETAGMRTGEGARIAVTLRKADAAEFAARAGAAEPPGWALPRAADLPRRAQGSGPLTVVLDPGHGGIDPGAERGGISEASLMLTLARELKEALLRDGTFRVAMTREEDVFVPLEARITRARAAGGQVFVSLHADAIAEGEAVGATLYTLAEEASDAAAAALAERHDRDDLLAGIDLTGHDDLVAGVLMDLARTETGPRNERLALALEAAIKGQGLAMHRHPRQAASFSVLKSPDMPSILVETGFMSSDADLARLRDPAWRARMIAALVDGLKGWAREDAALKEMLRR</sequence>
<evidence type="ECO:0000259" key="4">
    <source>
        <dbReference type="SMART" id="SM00646"/>
    </source>
</evidence>
<keyword evidence="6" id="KW-1185">Reference proteome</keyword>
<dbReference type="RefSeq" id="WP_108220567.1">
    <property type="nucleotide sequence ID" value="NZ_CP090021.1"/>
</dbReference>
<dbReference type="GO" id="GO:0030288">
    <property type="term" value="C:outer membrane-bounded periplasmic space"/>
    <property type="evidence" value="ECO:0007669"/>
    <property type="project" value="TreeGrafter"/>
</dbReference>
<dbReference type="Pfam" id="PF11741">
    <property type="entry name" value="AMIN"/>
    <property type="match status" value="1"/>
</dbReference>
<dbReference type="InterPro" id="IPR002508">
    <property type="entry name" value="MurNAc-LAA_cat"/>
</dbReference>
<evidence type="ECO:0000313" key="6">
    <source>
        <dbReference type="Proteomes" id="UP000244060"/>
    </source>
</evidence>
<keyword evidence="3" id="KW-0378">Hydrolase</keyword>
<dbReference type="Proteomes" id="UP000244060">
    <property type="component" value="Unassembled WGS sequence"/>
</dbReference>
<dbReference type="AlphaFoldDB" id="A0A2T5KBH2"/>
<dbReference type="GO" id="GO:0008745">
    <property type="term" value="F:N-acetylmuramoyl-L-alanine amidase activity"/>
    <property type="evidence" value="ECO:0007669"/>
    <property type="project" value="UniProtKB-EC"/>
</dbReference>
<dbReference type="Gene3D" id="2.60.40.3500">
    <property type="match status" value="1"/>
</dbReference>
<dbReference type="PANTHER" id="PTHR30404:SF0">
    <property type="entry name" value="N-ACETYLMURAMOYL-L-ALANINE AMIDASE AMIC"/>
    <property type="match status" value="1"/>
</dbReference>
<evidence type="ECO:0000256" key="1">
    <source>
        <dbReference type="ARBA" id="ARBA00001561"/>
    </source>
</evidence>
<name>A0A2T5KBH2_9RHOB</name>
<dbReference type="SMART" id="SM00646">
    <property type="entry name" value="Ami_3"/>
    <property type="match status" value="1"/>
</dbReference>
<protein>
    <recommendedName>
        <fullName evidence="2">N-acetylmuramoyl-L-alanine amidase</fullName>
        <ecNumber evidence="2">3.5.1.28</ecNumber>
    </recommendedName>
</protein>
<dbReference type="EC" id="3.5.1.28" evidence="2"/>
<dbReference type="InterPro" id="IPR021731">
    <property type="entry name" value="AMIN_dom"/>
</dbReference>
<dbReference type="GO" id="GO:0009253">
    <property type="term" value="P:peptidoglycan catabolic process"/>
    <property type="evidence" value="ECO:0007669"/>
    <property type="project" value="InterPro"/>
</dbReference>
<proteinExistence type="predicted"/>
<feature type="domain" description="MurNAc-LAA" evidence="4">
    <location>
        <begin position="238"/>
        <end position="393"/>
    </location>
</feature>
<evidence type="ECO:0000256" key="3">
    <source>
        <dbReference type="ARBA" id="ARBA00022801"/>
    </source>
</evidence>
<dbReference type="Pfam" id="PF01520">
    <property type="entry name" value="Amidase_3"/>
    <property type="match status" value="1"/>
</dbReference>
<reference evidence="5 6" key="1">
    <citation type="submission" date="2018-04" db="EMBL/GenBank/DDBJ databases">
        <title>Genomic Encyclopedia of Type Strains, Phase III (KMG-III): the genomes of soil and plant-associated and newly described type strains.</title>
        <authorList>
            <person name="Whitman W."/>
        </authorList>
    </citation>
    <scope>NUCLEOTIDE SEQUENCE [LARGE SCALE GENOMIC DNA]</scope>
    <source>
        <strain evidence="5 6">KA25</strain>
    </source>
</reference>
<comment type="catalytic activity">
    <reaction evidence="1">
        <text>Hydrolyzes the link between N-acetylmuramoyl residues and L-amino acid residues in certain cell-wall glycopeptides.</text>
        <dbReference type="EC" id="3.5.1.28"/>
    </reaction>
</comment>
<dbReference type="Gene3D" id="3.40.630.40">
    <property type="entry name" value="Zn-dependent exopeptidases"/>
    <property type="match status" value="1"/>
</dbReference>
<comment type="caution">
    <text evidence="5">The sequence shown here is derived from an EMBL/GenBank/DDBJ whole genome shotgun (WGS) entry which is preliminary data.</text>
</comment>
<dbReference type="OrthoDB" id="9806267at2"/>